<feature type="region of interest" description="Disordered" evidence="3">
    <location>
        <begin position="161"/>
        <end position="187"/>
    </location>
</feature>
<accession>A0AAP0RFR2</accession>
<feature type="compositionally biased region" description="Polar residues" evidence="3">
    <location>
        <begin position="345"/>
        <end position="354"/>
    </location>
</feature>
<evidence type="ECO:0000256" key="3">
    <source>
        <dbReference type="SAM" id="MobiDB-lite"/>
    </source>
</evidence>
<keyword evidence="2" id="KW-0143">Chaperone</keyword>
<proteinExistence type="predicted"/>
<sequence>MDSPYFRSNWNSTSRPRPRHSPSVRGIPVPRQTTSSPKVVSIPVRFVESGRTRSAAATKIQKVFRGFLVRKSVKRILAIRREVEEIELRISREETVDLIRREPKERLKLNETLMALLFKLDSVRGVDSGVRDCRKAVIRRAIALQEKVDAIVAGDQTLGEADGTNTEVQASEVDDRGDFTGNSDLLDGTVDQNLEIRDSMECSVDETLESKRNPSDVKDSASPSDCDGLGNAVDRTLGLRDPVESVLQSDESELIAEASDETLKMQISNDSDKEATSETLKLQVPNVYVDEPDRTWEKMESAQVGVDSEIKENEVLYIPTEIVENHNTAAPSVSECVEESVETSQMESQSATYVNSESLSEGGEENISVKPDNEMGSSPPERTSGERDDNRRNRELLERMMEDNEKLMGMMTELSERNAMQSRLLSSLSQRVELLERAFLCERLRRKKKRHVAGTVDCQETSPDPKKCGKRV</sequence>
<dbReference type="InterPro" id="IPR036533">
    <property type="entry name" value="BAG_dom_sf"/>
</dbReference>
<name>A0AAP0RFR2_LIQFO</name>
<protein>
    <recommendedName>
        <fullName evidence="4">BAG domain-containing protein</fullName>
    </recommendedName>
</protein>
<dbReference type="InterPro" id="IPR003103">
    <property type="entry name" value="BAG_domain"/>
</dbReference>
<feature type="region of interest" description="Disordered" evidence="3">
    <location>
        <begin position="1"/>
        <end position="35"/>
    </location>
</feature>
<dbReference type="GO" id="GO:0006457">
    <property type="term" value="P:protein folding"/>
    <property type="evidence" value="ECO:0007669"/>
    <property type="project" value="TreeGrafter"/>
</dbReference>
<reference evidence="5 6" key="1">
    <citation type="journal article" date="2024" name="Plant J.">
        <title>Genome sequences and population genomics reveal climatic adaptation and genomic divergence between two closely related sweetgum species.</title>
        <authorList>
            <person name="Xu W.Q."/>
            <person name="Ren C.Q."/>
            <person name="Zhang X.Y."/>
            <person name="Comes H.P."/>
            <person name="Liu X.H."/>
            <person name="Li Y.G."/>
            <person name="Kettle C.J."/>
            <person name="Jalonen R."/>
            <person name="Gaisberger H."/>
            <person name="Ma Y.Z."/>
            <person name="Qiu Y.X."/>
        </authorList>
    </citation>
    <scope>NUCLEOTIDE SEQUENCE [LARGE SCALE GENOMIC DNA]</scope>
    <source>
        <strain evidence="5">Hangzhou</strain>
    </source>
</reference>
<gene>
    <name evidence="5" type="ORF">L1049_006541</name>
</gene>
<evidence type="ECO:0000259" key="4">
    <source>
        <dbReference type="PROSITE" id="PS51035"/>
    </source>
</evidence>
<feature type="region of interest" description="Disordered" evidence="3">
    <location>
        <begin position="205"/>
        <end position="230"/>
    </location>
</feature>
<feature type="compositionally biased region" description="Low complexity" evidence="3">
    <location>
        <begin position="355"/>
        <end position="368"/>
    </location>
</feature>
<organism evidence="5 6">
    <name type="scientific">Liquidambar formosana</name>
    <name type="common">Formosan gum</name>
    <dbReference type="NCBI Taxonomy" id="63359"/>
    <lineage>
        <taxon>Eukaryota</taxon>
        <taxon>Viridiplantae</taxon>
        <taxon>Streptophyta</taxon>
        <taxon>Embryophyta</taxon>
        <taxon>Tracheophyta</taxon>
        <taxon>Spermatophyta</taxon>
        <taxon>Magnoliopsida</taxon>
        <taxon>eudicotyledons</taxon>
        <taxon>Gunneridae</taxon>
        <taxon>Pentapetalae</taxon>
        <taxon>Saxifragales</taxon>
        <taxon>Altingiaceae</taxon>
        <taxon>Liquidambar</taxon>
    </lineage>
</organism>
<dbReference type="Proteomes" id="UP001415857">
    <property type="component" value="Unassembled WGS sequence"/>
</dbReference>
<dbReference type="EMBL" id="JBBPBK010000010">
    <property type="protein sequence ID" value="KAK9277002.1"/>
    <property type="molecule type" value="Genomic_DNA"/>
</dbReference>
<feature type="compositionally biased region" description="Polar residues" evidence="3">
    <location>
        <begin position="1"/>
        <end position="13"/>
    </location>
</feature>
<keyword evidence="6" id="KW-1185">Reference proteome</keyword>
<dbReference type="SUPFAM" id="SSF63491">
    <property type="entry name" value="BAG domain"/>
    <property type="match status" value="1"/>
</dbReference>
<evidence type="ECO:0000313" key="5">
    <source>
        <dbReference type="EMBL" id="KAK9277002.1"/>
    </source>
</evidence>
<evidence type="ECO:0000256" key="2">
    <source>
        <dbReference type="ARBA" id="ARBA00023186"/>
    </source>
</evidence>
<dbReference type="FunFam" id="1.20.58.120:FF:000010">
    <property type="entry name" value="BAG family molecular chaperone regulator 6"/>
    <property type="match status" value="1"/>
</dbReference>
<comment type="caution">
    <text evidence="5">The sequence shown here is derived from an EMBL/GenBank/DDBJ whole genome shotgun (WGS) entry which is preliminary data.</text>
</comment>
<keyword evidence="1" id="KW-0112">Calmodulin-binding</keyword>
<dbReference type="SMART" id="SM00264">
    <property type="entry name" value="BAG"/>
    <property type="match status" value="1"/>
</dbReference>
<feature type="domain" description="BAG" evidence="4">
    <location>
        <begin position="75"/>
        <end position="152"/>
    </location>
</feature>
<dbReference type="PANTHER" id="PTHR33322">
    <property type="entry name" value="BAG DOMAIN CONTAINING PROTEIN, EXPRESSED"/>
    <property type="match status" value="1"/>
</dbReference>
<dbReference type="InterPro" id="IPR000048">
    <property type="entry name" value="IQ_motif_EF-hand-BS"/>
</dbReference>
<dbReference type="PANTHER" id="PTHR33322:SF4">
    <property type="entry name" value="BAG DOMAIN CONTAINING PROTEIN, EXPRESSED"/>
    <property type="match status" value="1"/>
</dbReference>
<evidence type="ECO:0000313" key="6">
    <source>
        <dbReference type="Proteomes" id="UP001415857"/>
    </source>
</evidence>
<dbReference type="PROSITE" id="PS51035">
    <property type="entry name" value="BAG"/>
    <property type="match status" value="1"/>
</dbReference>
<dbReference type="PROSITE" id="PS50096">
    <property type="entry name" value="IQ"/>
    <property type="match status" value="1"/>
</dbReference>
<dbReference type="InterPro" id="IPR040400">
    <property type="entry name" value="BAG5/6/7/8"/>
</dbReference>
<dbReference type="CDD" id="cd23767">
    <property type="entry name" value="IQCD"/>
    <property type="match status" value="1"/>
</dbReference>
<feature type="compositionally biased region" description="Basic and acidic residues" evidence="3">
    <location>
        <begin position="208"/>
        <end position="219"/>
    </location>
</feature>
<feature type="region of interest" description="Disordered" evidence="3">
    <location>
        <begin position="329"/>
        <end position="393"/>
    </location>
</feature>
<evidence type="ECO:0000256" key="1">
    <source>
        <dbReference type="ARBA" id="ARBA00022860"/>
    </source>
</evidence>
<feature type="compositionally biased region" description="Basic and acidic residues" evidence="3">
    <location>
        <begin position="383"/>
        <end position="393"/>
    </location>
</feature>
<dbReference type="GO" id="GO:0009506">
    <property type="term" value="C:plasmodesma"/>
    <property type="evidence" value="ECO:0007669"/>
    <property type="project" value="TreeGrafter"/>
</dbReference>
<dbReference type="SMART" id="SM00015">
    <property type="entry name" value="IQ"/>
    <property type="match status" value="1"/>
</dbReference>
<dbReference type="AlphaFoldDB" id="A0AAP0RFR2"/>
<dbReference type="Gene3D" id="1.20.58.120">
    <property type="entry name" value="BAG domain"/>
    <property type="match status" value="1"/>
</dbReference>
<dbReference type="GO" id="GO:0051087">
    <property type="term" value="F:protein-folding chaperone binding"/>
    <property type="evidence" value="ECO:0007669"/>
    <property type="project" value="InterPro"/>
</dbReference>
<dbReference type="Pfam" id="PF00612">
    <property type="entry name" value="IQ"/>
    <property type="match status" value="1"/>
</dbReference>
<dbReference type="GO" id="GO:0005516">
    <property type="term" value="F:calmodulin binding"/>
    <property type="evidence" value="ECO:0007669"/>
    <property type="project" value="UniProtKB-KW"/>
</dbReference>
<dbReference type="Pfam" id="PF02179">
    <property type="entry name" value="BAG"/>
    <property type="match status" value="1"/>
</dbReference>